<keyword evidence="1" id="KW-0732">Signal</keyword>
<name>A0A9D1XQG0_9BACT</name>
<dbReference type="Pfam" id="PF13568">
    <property type="entry name" value="OMP_b-brl_2"/>
    <property type="match status" value="1"/>
</dbReference>
<organism evidence="3 4">
    <name type="scientific">Candidatus Parabacteroides intestinigallinarum</name>
    <dbReference type="NCBI Taxonomy" id="2838722"/>
    <lineage>
        <taxon>Bacteria</taxon>
        <taxon>Pseudomonadati</taxon>
        <taxon>Bacteroidota</taxon>
        <taxon>Bacteroidia</taxon>
        <taxon>Bacteroidales</taxon>
        <taxon>Tannerellaceae</taxon>
        <taxon>Parabacteroides</taxon>
    </lineage>
</organism>
<sequence length="244" mass="27900">MKVFILIGTLFFSCWAANAQSIMRMEDKTFNWGAKVGLNASFPVINSLSINDVETENVHIEYKIGYSAAFFCRINIERFFLQPSFGWHRAEGDVRFSLPATMSGNNNYLPDATTTVSDDRLRMRTNSLEMPIMVGYNWVKKGPYGLSFMVGPKLKYNYKTAYTYESATMHIDYENDNSPFGINISAGIGVSIGRLFFDFVYEFGLNESETDFKEIMNLSESETHYDIRVNKRTNVMSMSLGFLF</sequence>
<accession>A0A9D1XQG0</accession>
<reference evidence="3" key="2">
    <citation type="submission" date="2021-04" db="EMBL/GenBank/DDBJ databases">
        <authorList>
            <person name="Gilroy R."/>
        </authorList>
    </citation>
    <scope>NUCLEOTIDE SEQUENCE</scope>
    <source>
        <strain evidence="3">ChiHecec2B26-12326</strain>
    </source>
</reference>
<evidence type="ECO:0000313" key="3">
    <source>
        <dbReference type="EMBL" id="HIX85371.1"/>
    </source>
</evidence>
<comment type="caution">
    <text evidence="3">The sequence shown here is derived from an EMBL/GenBank/DDBJ whole genome shotgun (WGS) entry which is preliminary data.</text>
</comment>
<gene>
    <name evidence="3" type="ORF">H9848_02015</name>
</gene>
<feature type="signal peptide" evidence="1">
    <location>
        <begin position="1"/>
        <end position="19"/>
    </location>
</feature>
<feature type="chain" id="PRO_5038736780" evidence="1">
    <location>
        <begin position="20"/>
        <end position="244"/>
    </location>
</feature>
<feature type="domain" description="Outer membrane protein beta-barrel" evidence="2">
    <location>
        <begin position="19"/>
        <end position="207"/>
    </location>
</feature>
<evidence type="ECO:0000259" key="2">
    <source>
        <dbReference type="Pfam" id="PF13568"/>
    </source>
</evidence>
<evidence type="ECO:0000313" key="4">
    <source>
        <dbReference type="Proteomes" id="UP000823847"/>
    </source>
</evidence>
<dbReference type="EMBL" id="DXEN01000010">
    <property type="protein sequence ID" value="HIX85371.1"/>
    <property type="molecule type" value="Genomic_DNA"/>
</dbReference>
<proteinExistence type="predicted"/>
<dbReference type="Proteomes" id="UP000823847">
    <property type="component" value="Unassembled WGS sequence"/>
</dbReference>
<dbReference type="InterPro" id="IPR025665">
    <property type="entry name" value="Beta-barrel_OMP_2"/>
</dbReference>
<reference evidence="3" key="1">
    <citation type="journal article" date="2021" name="PeerJ">
        <title>Extensive microbial diversity within the chicken gut microbiome revealed by metagenomics and culture.</title>
        <authorList>
            <person name="Gilroy R."/>
            <person name="Ravi A."/>
            <person name="Getino M."/>
            <person name="Pursley I."/>
            <person name="Horton D.L."/>
            <person name="Alikhan N.F."/>
            <person name="Baker D."/>
            <person name="Gharbi K."/>
            <person name="Hall N."/>
            <person name="Watson M."/>
            <person name="Adriaenssens E.M."/>
            <person name="Foster-Nyarko E."/>
            <person name="Jarju S."/>
            <person name="Secka A."/>
            <person name="Antonio M."/>
            <person name="Oren A."/>
            <person name="Chaudhuri R.R."/>
            <person name="La Ragione R."/>
            <person name="Hildebrand F."/>
            <person name="Pallen M.J."/>
        </authorList>
    </citation>
    <scope>NUCLEOTIDE SEQUENCE</scope>
    <source>
        <strain evidence="3">ChiHecec2B26-12326</strain>
    </source>
</reference>
<protein>
    <submittedName>
        <fullName evidence="3">PorT family protein</fullName>
    </submittedName>
</protein>
<evidence type="ECO:0000256" key="1">
    <source>
        <dbReference type="SAM" id="SignalP"/>
    </source>
</evidence>
<dbReference type="AlphaFoldDB" id="A0A9D1XQG0"/>